<evidence type="ECO:0000313" key="2">
    <source>
        <dbReference type="EMBL" id="TDM16586.1"/>
    </source>
</evidence>
<keyword evidence="1" id="KW-0812">Transmembrane</keyword>
<dbReference type="RefSeq" id="WP_133419896.1">
    <property type="nucleotide sequence ID" value="NZ_JAXJTW010000040.1"/>
</dbReference>
<gene>
    <name evidence="2" type="ORF">ETI04_07770</name>
</gene>
<dbReference type="AlphaFoldDB" id="A0A4R6C4D6"/>
<feature type="transmembrane region" description="Helical" evidence="1">
    <location>
        <begin position="7"/>
        <end position="25"/>
    </location>
</feature>
<keyword evidence="1" id="KW-0472">Membrane</keyword>
<comment type="caution">
    <text evidence="2">The sequence shown here is derived from an EMBL/GenBank/DDBJ whole genome shotgun (WGS) entry which is preliminary data.</text>
</comment>
<sequence>MSKVHKNFIAFVLALALVNIVLISMDNEWRGVISWTSMSLILLTAFILVVKRFMRNENREDGTVKMARKKDL</sequence>
<protein>
    <submittedName>
        <fullName evidence="2">Uncharacterized protein</fullName>
    </submittedName>
</protein>
<name>A0A4R6C4D6_9STAP</name>
<organism evidence="2 3">
    <name type="scientific">Macrococcoides canis</name>
    <dbReference type="NCBI Taxonomy" id="1855823"/>
    <lineage>
        <taxon>Bacteria</taxon>
        <taxon>Bacillati</taxon>
        <taxon>Bacillota</taxon>
        <taxon>Bacilli</taxon>
        <taxon>Bacillales</taxon>
        <taxon>Staphylococcaceae</taxon>
        <taxon>Macrococcoides</taxon>
    </lineage>
</organism>
<dbReference type="EMBL" id="SDQG01000004">
    <property type="protein sequence ID" value="TDM16586.1"/>
    <property type="molecule type" value="Genomic_DNA"/>
</dbReference>
<feature type="transmembrane region" description="Helical" evidence="1">
    <location>
        <begin position="31"/>
        <end position="50"/>
    </location>
</feature>
<evidence type="ECO:0000313" key="3">
    <source>
        <dbReference type="Proteomes" id="UP000294865"/>
    </source>
</evidence>
<dbReference type="Proteomes" id="UP000294865">
    <property type="component" value="Unassembled WGS sequence"/>
</dbReference>
<keyword evidence="1" id="KW-1133">Transmembrane helix</keyword>
<evidence type="ECO:0000256" key="1">
    <source>
        <dbReference type="SAM" id="Phobius"/>
    </source>
</evidence>
<reference evidence="2 3" key="1">
    <citation type="submission" date="2019-01" db="EMBL/GenBank/DDBJ databases">
        <title>Draft genome sequences of Macrococcus caseolyticus, Macrococcus canis, Macrococcus bohemicus and Macrococcus goetzii.</title>
        <authorList>
            <person name="Mazhar S."/>
            <person name="Altermann E."/>
            <person name="Hill C."/>
            <person name="Mcauliffe O."/>
        </authorList>
    </citation>
    <scope>NUCLEOTIDE SEQUENCE [LARGE SCALE GENOMIC DNA]</scope>
    <source>
        <strain evidence="2 3">DPC7162</strain>
    </source>
</reference>
<accession>A0A4R6C4D6</accession>
<proteinExistence type="predicted"/>